<proteinExistence type="predicted"/>
<keyword evidence="4" id="KW-1185">Reference proteome</keyword>
<keyword evidence="2" id="KW-0812">Transmembrane</keyword>
<keyword evidence="2" id="KW-1133">Transmembrane helix</keyword>
<dbReference type="OrthoDB" id="5414836at2759"/>
<protein>
    <submittedName>
        <fullName evidence="3">Uncharacterized protein</fullName>
    </submittedName>
</protein>
<evidence type="ECO:0000256" key="2">
    <source>
        <dbReference type="SAM" id="Phobius"/>
    </source>
</evidence>
<organism evidence="3 4">
    <name type="scientific">Glutinoglossum americanum</name>
    <dbReference type="NCBI Taxonomy" id="1670608"/>
    <lineage>
        <taxon>Eukaryota</taxon>
        <taxon>Fungi</taxon>
        <taxon>Dikarya</taxon>
        <taxon>Ascomycota</taxon>
        <taxon>Pezizomycotina</taxon>
        <taxon>Geoglossomycetes</taxon>
        <taxon>Geoglossales</taxon>
        <taxon>Geoglossaceae</taxon>
        <taxon>Glutinoglossum</taxon>
    </lineage>
</organism>
<dbReference type="EMBL" id="JAGHQL010000033">
    <property type="protein sequence ID" value="KAH0543415.1"/>
    <property type="molecule type" value="Genomic_DNA"/>
</dbReference>
<dbReference type="Proteomes" id="UP000698800">
    <property type="component" value="Unassembled WGS sequence"/>
</dbReference>
<feature type="transmembrane region" description="Helical" evidence="2">
    <location>
        <begin position="142"/>
        <end position="165"/>
    </location>
</feature>
<dbReference type="AlphaFoldDB" id="A0A9P8L4M6"/>
<keyword evidence="2" id="KW-0472">Membrane</keyword>
<accession>A0A9P8L4M6</accession>
<comment type="caution">
    <text evidence="3">The sequence shown here is derived from an EMBL/GenBank/DDBJ whole genome shotgun (WGS) entry which is preliminary data.</text>
</comment>
<feature type="region of interest" description="Disordered" evidence="1">
    <location>
        <begin position="213"/>
        <end position="242"/>
    </location>
</feature>
<reference evidence="3" key="1">
    <citation type="submission" date="2021-03" db="EMBL/GenBank/DDBJ databases">
        <title>Comparative genomics and phylogenomic investigation of the class Geoglossomycetes provide insights into ecological specialization and systematics.</title>
        <authorList>
            <person name="Melie T."/>
            <person name="Pirro S."/>
            <person name="Miller A.N."/>
            <person name="Quandt A."/>
        </authorList>
    </citation>
    <scope>NUCLEOTIDE SEQUENCE</scope>
    <source>
        <strain evidence="3">GBOQ0MN5Z8</strain>
    </source>
</reference>
<sequence>MLEAQNIGKVPQLCTPGSMFLSALASCEMCIDVHTNSTGFTSPSGFQQFLDYCSAVPTPSSSTTGSPDLVSLVAAFSSALGSLSAYMASHTLIPPLTGTGLATTLGNTTASLPSTVSIATARETSGLSSLISSPPLRTSRKWVIGAVVGPLIFITIGAVMGWIFLRKRYKFSLTRVEPEHSNALEDEYKDKPMLHADSIKPAQVGNMGVGAREEAAELPAREGVGPELAADELRDRERGGGE</sequence>
<gene>
    <name evidence="3" type="ORF">FGG08_002273</name>
</gene>
<feature type="compositionally biased region" description="Basic and acidic residues" evidence="1">
    <location>
        <begin position="231"/>
        <end position="242"/>
    </location>
</feature>
<evidence type="ECO:0000313" key="4">
    <source>
        <dbReference type="Proteomes" id="UP000698800"/>
    </source>
</evidence>
<evidence type="ECO:0000256" key="1">
    <source>
        <dbReference type="SAM" id="MobiDB-lite"/>
    </source>
</evidence>
<evidence type="ECO:0000313" key="3">
    <source>
        <dbReference type="EMBL" id="KAH0543415.1"/>
    </source>
</evidence>
<name>A0A9P8L4M6_9PEZI</name>